<dbReference type="PANTHER" id="PTHR37533">
    <property type="entry name" value="FLAGELLAR HOOK-LENGTH CONTROL PROTEIN"/>
    <property type="match status" value="1"/>
</dbReference>
<evidence type="ECO:0000259" key="2">
    <source>
        <dbReference type="Pfam" id="PF02120"/>
    </source>
</evidence>
<dbReference type="AlphaFoldDB" id="A0A4R4A675"/>
<protein>
    <submittedName>
        <fullName evidence="3">Flagellar hook-length control protein FliK</fullName>
    </submittedName>
</protein>
<reference evidence="3 4" key="1">
    <citation type="submission" date="2019-03" db="EMBL/GenBank/DDBJ databases">
        <title>Genomic Encyclopedia of Type Strains, Phase IV (KMG-IV): sequencing the most valuable type-strain genomes for metagenomic binning, comparative biology and taxonomic classification.</title>
        <authorList>
            <person name="Goeker M."/>
        </authorList>
    </citation>
    <scope>NUCLEOTIDE SEQUENCE [LARGE SCALE GENOMIC DNA]</scope>
    <source>
        <strain evidence="3 4">DSM 203</strain>
    </source>
</reference>
<gene>
    <name evidence="3" type="ORF">EDC29_11460</name>
</gene>
<dbReference type="Gene3D" id="3.30.750.140">
    <property type="match status" value="1"/>
</dbReference>
<evidence type="ECO:0000256" key="1">
    <source>
        <dbReference type="SAM" id="MobiDB-lite"/>
    </source>
</evidence>
<dbReference type="InterPro" id="IPR038610">
    <property type="entry name" value="FliK-like_C_sf"/>
</dbReference>
<feature type="region of interest" description="Disordered" evidence="1">
    <location>
        <begin position="416"/>
        <end position="463"/>
    </location>
</feature>
<keyword evidence="3" id="KW-0969">Cilium</keyword>
<dbReference type="InterPro" id="IPR021136">
    <property type="entry name" value="Flagellar_hook_control-like_C"/>
</dbReference>
<dbReference type="EMBL" id="SMDC01000014">
    <property type="protein sequence ID" value="TCW33413.1"/>
    <property type="molecule type" value="Genomic_DNA"/>
</dbReference>
<organism evidence="3 4">
    <name type="scientific">Marichromatium gracile</name>
    <name type="common">Chromatium gracile</name>
    <dbReference type="NCBI Taxonomy" id="1048"/>
    <lineage>
        <taxon>Bacteria</taxon>
        <taxon>Pseudomonadati</taxon>
        <taxon>Pseudomonadota</taxon>
        <taxon>Gammaproteobacteria</taxon>
        <taxon>Chromatiales</taxon>
        <taxon>Chromatiaceae</taxon>
        <taxon>Marichromatium</taxon>
    </lineage>
</organism>
<dbReference type="Pfam" id="PF02120">
    <property type="entry name" value="Flg_hook"/>
    <property type="match status" value="1"/>
</dbReference>
<evidence type="ECO:0000313" key="4">
    <source>
        <dbReference type="Proteomes" id="UP000295247"/>
    </source>
</evidence>
<name>A0A4R4A675_MARGR</name>
<dbReference type="PANTHER" id="PTHR37533:SF2">
    <property type="entry name" value="FLAGELLAR HOOK-LENGTH CONTROL PROTEIN"/>
    <property type="match status" value="1"/>
</dbReference>
<sequence length="470" mass="48207">MQAQTAQLQPYGLLQLLSGATAGAAAVDPAGEGGAFTEALEGQLRELLSGWGVDLEELDSELQGAETPDEALASLVALLQQLPAELPSAVVPSGGVVAPALPGSGPSTGEAVVLAALQQLPLGQGRALGARLPGEEMAGRGEALLNALQAQLDAATTGTESADGADDLVARLRGLLRGETSSVELSAAERASLTALLQQQGGGASTEDGLETLAPVLRSLLQSVTTDGSDADPEALLRGAVRSGEGADLAALSLSPGLTRALQPEIDGSLEFSREALFELLQRWGGHDGASVVEQERDQDSRLAVSAPTGTGATTQPAGAETSRPLVLDFQQLLRPGGERALVERMQWLARAGEDAAEIKLHPPSLGALEVRVAMEGDKANVQFFAANPVAREVLEAALPRLRDSLAQEGMSLGEVTIADQPPQQQDRGSQADRDGGAGRGEGGGDPGETGEPLTHSTLGALSQRLDLFV</sequence>
<accession>A0A4R4A675</accession>
<dbReference type="CDD" id="cd17470">
    <property type="entry name" value="T3SS_Flik_C"/>
    <property type="match status" value="1"/>
</dbReference>
<feature type="compositionally biased region" description="Low complexity" evidence="1">
    <location>
        <begin position="307"/>
        <end position="320"/>
    </location>
</feature>
<comment type="caution">
    <text evidence="3">The sequence shown here is derived from an EMBL/GenBank/DDBJ whole genome shotgun (WGS) entry which is preliminary data.</text>
</comment>
<dbReference type="Proteomes" id="UP000295247">
    <property type="component" value="Unassembled WGS sequence"/>
</dbReference>
<dbReference type="RefSeq" id="WP_132230564.1">
    <property type="nucleotide sequence ID" value="NZ_NRRH01000005.1"/>
</dbReference>
<proteinExistence type="predicted"/>
<feature type="region of interest" description="Disordered" evidence="1">
    <location>
        <begin position="291"/>
        <end position="321"/>
    </location>
</feature>
<feature type="domain" description="Flagellar hook-length control protein-like C-terminal" evidence="2">
    <location>
        <begin position="344"/>
        <end position="426"/>
    </location>
</feature>
<feature type="compositionally biased region" description="Gly residues" evidence="1">
    <location>
        <begin position="438"/>
        <end position="448"/>
    </location>
</feature>
<keyword evidence="3" id="KW-0282">Flagellum</keyword>
<keyword evidence="3" id="KW-0966">Cell projection</keyword>
<evidence type="ECO:0000313" key="3">
    <source>
        <dbReference type="EMBL" id="TCW33413.1"/>
    </source>
</evidence>
<dbReference type="InterPro" id="IPR052563">
    <property type="entry name" value="FliK"/>
</dbReference>